<feature type="compositionally biased region" description="Low complexity" evidence="1">
    <location>
        <begin position="547"/>
        <end position="576"/>
    </location>
</feature>
<evidence type="ECO:0000313" key="3">
    <source>
        <dbReference type="Proteomes" id="UP001596263"/>
    </source>
</evidence>
<sequence length="670" mass="71231">MTNHSEATGSPENDETAGQEQPLAPRATDPNDAREMRGGHDESPAGVRRGNPLDYPAYEAQLPEHQVTLRTPAELADALPYLLGYRPEDSMVLAALHDKDGRGRFGGRARLGIPASGDDWDSAATQLAHGLVTGSERRGARPEQIVAFLCQEPAPGETGRQVMERLRPLAQKMRLACGSLDVPVVEALCISGGRFWSYCCDRTECCPAEGRPMGLPGTSVLAAAAAYAGVQVRGTLSELRARLLPWETAAALEQESALDRGGMTLVPRILDDEQRPGVAEETLDLADRLRNRFAAAPALSGTVTADLRDDALLDHDEAARLILGLQDRVTRDRLAEWMEGDEAPPALRLWRALARRCVGPYREHGAAPLTLAGWVAWSTGDEVEAREAFALALGADTDYLFARLLHQACNEGLDPESIRRCLRNERARREQAGDEDEGWQDRSGDVEDPTDGSARREVVKHASTSDLGDRRRTRHSAGSAGGFRHSAGSSGGFSHVARAIVRKRGASAARARTAPRSHPEAARPGGNASGVSRDVRSRTAKGNRPRSASSSPSQAATNSELHAASSSASHTANDSAPHTANDSAPHTANDSAPHTANDSASHTANDSASHTANDSASHAPKSTPARAAKSTAPREVKSTAPRAPKQGAVRRSGARPDGVLPKSAGGEREA</sequence>
<evidence type="ECO:0000256" key="1">
    <source>
        <dbReference type="SAM" id="MobiDB-lite"/>
    </source>
</evidence>
<feature type="compositionally biased region" description="Basic and acidic residues" evidence="1">
    <location>
        <begin position="29"/>
        <end position="43"/>
    </location>
</feature>
<organism evidence="2 3">
    <name type="scientific">Streptomyces coerulescens</name>
    <dbReference type="NCBI Taxonomy" id="29304"/>
    <lineage>
        <taxon>Bacteria</taxon>
        <taxon>Bacillati</taxon>
        <taxon>Actinomycetota</taxon>
        <taxon>Actinomycetes</taxon>
        <taxon>Kitasatosporales</taxon>
        <taxon>Streptomycetaceae</taxon>
        <taxon>Streptomyces</taxon>
    </lineage>
</organism>
<keyword evidence="3" id="KW-1185">Reference proteome</keyword>
<dbReference type="InterPro" id="IPR025447">
    <property type="entry name" value="DUF4192"/>
</dbReference>
<feature type="compositionally biased region" description="Polar residues" evidence="1">
    <location>
        <begin position="1"/>
        <end position="11"/>
    </location>
</feature>
<gene>
    <name evidence="2" type="ORF">ACFPQ9_42925</name>
</gene>
<feature type="region of interest" description="Disordered" evidence="1">
    <location>
        <begin position="1"/>
        <end position="54"/>
    </location>
</feature>
<reference evidence="3" key="1">
    <citation type="journal article" date="2019" name="Int. J. Syst. Evol. Microbiol.">
        <title>The Global Catalogue of Microorganisms (GCM) 10K type strain sequencing project: providing services to taxonomists for standard genome sequencing and annotation.</title>
        <authorList>
            <consortium name="The Broad Institute Genomics Platform"/>
            <consortium name="The Broad Institute Genome Sequencing Center for Infectious Disease"/>
            <person name="Wu L."/>
            <person name="Ma J."/>
        </authorList>
    </citation>
    <scope>NUCLEOTIDE SEQUENCE [LARGE SCALE GENOMIC DNA]</scope>
    <source>
        <strain evidence="3">KCTC 42586</strain>
    </source>
</reference>
<dbReference type="RefSeq" id="WP_380865537.1">
    <property type="nucleotide sequence ID" value="NZ_JBHSKM010000050.1"/>
</dbReference>
<feature type="compositionally biased region" description="Low complexity" evidence="1">
    <location>
        <begin position="506"/>
        <end position="516"/>
    </location>
</feature>
<protein>
    <submittedName>
        <fullName evidence="2">DUF4192 family protein</fullName>
    </submittedName>
</protein>
<accession>A0ABW0CZK2</accession>
<feature type="compositionally biased region" description="Polar residues" evidence="1">
    <location>
        <begin position="578"/>
        <end position="616"/>
    </location>
</feature>
<feature type="region of interest" description="Disordered" evidence="1">
    <location>
        <begin position="429"/>
        <end position="491"/>
    </location>
</feature>
<dbReference type="EMBL" id="JBHSKM010000050">
    <property type="protein sequence ID" value="MFC5220583.1"/>
    <property type="molecule type" value="Genomic_DNA"/>
</dbReference>
<feature type="region of interest" description="Disordered" evidence="1">
    <location>
        <begin position="504"/>
        <end position="670"/>
    </location>
</feature>
<evidence type="ECO:0000313" key="2">
    <source>
        <dbReference type="EMBL" id="MFC5220583.1"/>
    </source>
</evidence>
<dbReference type="Pfam" id="PF13830">
    <property type="entry name" value="DUF4192"/>
    <property type="match status" value="1"/>
</dbReference>
<comment type="caution">
    <text evidence="2">The sequence shown here is derived from an EMBL/GenBank/DDBJ whole genome shotgun (WGS) entry which is preliminary data.</text>
</comment>
<name>A0ABW0CZK2_STRCD</name>
<dbReference type="Proteomes" id="UP001596263">
    <property type="component" value="Unassembled WGS sequence"/>
</dbReference>
<proteinExistence type="predicted"/>